<dbReference type="STRING" id="568069.A0A1J1IF68"/>
<evidence type="ECO:0000256" key="2">
    <source>
        <dbReference type="RuleBase" id="RU102079"/>
    </source>
</evidence>
<proteinExistence type="predicted"/>
<organism evidence="4 5">
    <name type="scientific">Clunio marinus</name>
    <dbReference type="NCBI Taxonomy" id="568069"/>
    <lineage>
        <taxon>Eukaryota</taxon>
        <taxon>Metazoa</taxon>
        <taxon>Ecdysozoa</taxon>
        <taxon>Arthropoda</taxon>
        <taxon>Hexapoda</taxon>
        <taxon>Insecta</taxon>
        <taxon>Pterygota</taxon>
        <taxon>Neoptera</taxon>
        <taxon>Endopterygota</taxon>
        <taxon>Diptera</taxon>
        <taxon>Nematocera</taxon>
        <taxon>Chironomoidea</taxon>
        <taxon>Chironomidae</taxon>
        <taxon>Clunio</taxon>
    </lineage>
</organism>
<protein>
    <recommendedName>
        <fullName evidence="2">Galectin</fullName>
    </recommendedName>
</protein>
<dbReference type="EMBL" id="CVRI01000048">
    <property type="protein sequence ID" value="CRK98859.1"/>
    <property type="molecule type" value="Genomic_DNA"/>
</dbReference>
<evidence type="ECO:0000313" key="5">
    <source>
        <dbReference type="Proteomes" id="UP000183832"/>
    </source>
</evidence>
<gene>
    <name evidence="4" type="ORF">CLUMA_CG012104</name>
</gene>
<feature type="domain" description="Galectin" evidence="3">
    <location>
        <begin position="46"/>
        <end position="189"/>
    </location>
</feature>
<dbReference type="Proteomes" id="UP000183832">
    <property type="component" value="Unassembled WGS sequence"/>
</dbReference>
<evidence type="ECO:0000313" key="4">
    <source>
        <dbReference type="EMBL" id="CRK98859.1"/>
    </source>
</evidence>
<keyword evidence="5" id="KW-1185">Reference proteome</keyword>
<dbReference type="GO" id="GO:0030246">
    <property type="term" value="F:carbohydrate binding"/>
    <property type="evidence" value="ECO:0007669"/>
    <property type="project" value="UniProtKB-UniRule"/>
</dbReference>
<dbReference type="SUPFAM" id="SSF49899">
    <property type="entry name" value="Concanavalin A-like lectins/glucanases"/>
    <property type="match status" value="1"/>
</dbReference>
<accession>A0A1J1IF68</accession>
<dbReference type="SMART" id="SM00276">
    <property type="entry name" value="GLECT"/>
    <property type="match status" value="1"/>
</dbReference>
<dbReference type="PROSITE" id="PS51304">
    <property type="entry name" value="GALECTIN"/>
    <property type="match status" value="1"/>
</dbReference>
<keyword evidence="1 2" id="KW-0430">Lectin</keyword>
<dbReference type="InterPro" id="IPR013320">
    <property type="entry name" value="ConA-like_dom_sf"/>
</dbReference>
<evidence type="ECO:0000256" key="1">
    <source>
        <dbReference type="ARBA" id="ARBA00022734"/>
    </source>
</evidence>
<dbReference type="AlphaFoldDB" id="A0A1J1IF68"/>
<dbReference type="SMART" id="SM00908">
    <property type="entry name" value="Gal-bind_lectin"/>
    <property type="match status" value="1"/>
</dbReference>
<dbReference type="Pfam" id="PF00337">
    <property type="entry name" value="Gal-bind_lectin"/>
    <property type="match status" value="1"/>
</dbReference>
<name>A0A1J1IF68_9DIPT</name>
<dbReference type="OrthoDB" id="8443340at2759"/>
<evidence type="ECO:0000259" key="3">
    <source>
        <dbReference type="PROSITE" id="PS51304"/>
    </source>
</evidence>
<dbReference type="Gene3D" id="2.60.120.200">
    <property type="match status" value="1"/>
</dbReference>
<dbReference type="InterPro" id="IPR001079">
    <property type="entry name" value="Galectin_CRD"/>
</dbReference>
<sequence length="192" mass="22512">MGECLERINNCLEFLNLCKPKESPNNNNKQERSDSSYKLLNMSKYYTLLLPTRPKVNDEIRIKAKLNERPKEFILNLCVDSAIDDEDEPAMIAFHFKTKFKHHMDGNSSVVLTCKRGPNGWDDFEEIENTWIDDDVDEIDVAIKFTKREIHFMSGGSSEYQFAHQYEIHRIDRLQIGGDLEYIEEVALRYKN</sequence>
<reference evidence="4 5" key="1">
    <citation type="submission" date="2015-04" db="EMBL/GenBank/DDBJ databases">
        <authorList>
            <person name="Syromyatnikov M.Y."/>
            <person name="Popov V.N."/>
        </authorList>
    </citation>
    <scope>NUCLEOTIDE SEQUENCE [LARGE SCALE GENOMIC DNA]</scope>
</reference>